<accession>A0A6L7A5H0</accession>
<evidence type="ECO:0000313" key="8">
    <source>
        <dbReference type="EMBL" id="MWN20796.1"/>
    </source>
</evidence>
<dbReference type="Proteomes" id="UP000478636">
    <property type="component" value="Unassembled WGS sequence"/>
</dbReference>
<evidence type="ECO:0000256" key="1">
    <source>
        <dbReference type="ARBA" id="ARBA00022741"/>
    </source>
</evidence>
<dbReference type="AlphaFoldDB" id="A0A6L7A5H0"/>
<evidence type="ECO:0000256" key="2">
    <source>
        <dbReference type="ARBA" id="ARBA00022840"/>
    </source>
</evidence>
<dbReference type="Pfam" id="PF01256">
    <property type="entry name" value="Carb_kinase"/>
    <property type="match status" value="1"/>
</dbReference>
<comment type="similarity">
    <text evidence="6">Belongs to the NnrD/CARKD family.</text>
</comment>
<dbReference type="HAMAP" id="MF_01965">
    <property type="entry name" value="NADHX_dehydratase"/>
    <property type="match status" value="1"/>
</dbReference>
<comment type="subunit">
    <text evidence="6">Homotetramer.</text>
</comment>
<name>A0A6L7A5H0_LEULA</name>
<comment type="caution">
    <text evidence="8">The sequence shown here is derived from an EMBL/GenBank/DDBJ whole genome shotgun (WGS) entry which is preliminary data.</text>
</comment>
<keyword evidence="4 6" id="KW-0520">NAD</keyword>
<comment type="function">
    <text evidence="6">Catalyzes the dehydration of the S-form of NAD(P)HX at the expense of ADP, which is converted to AMP. Together with NAD(P)HX epimerase, which catalyzes the epimerization of the S- and R-forms, the enzyme allows the repair of both epimers of NAD(P)HX, a damaged form of NAD(P)H that is a result of enzymatic or heat-dependent hydration.</text>
</comment>
<protein>
    <recommendedName>
        <fullName evidence="6">ADP-dependent (S)-NAD(P)H-hydrate dehydratase</fullName>
        <ecNumber evidence="6">4.2.1.136</ecNumber>
    </recommendedName>
    <alternativeName>
        <fullName evidence="6">ADP-dependent NAD(P)HX dehydratase</fullName>
    </alternativeName>
</protein>
<dbReference type="GO" id="GO:0052856">
    <property type="term" value="F:NAD(P)HX epimerase activity"/>
    <property type="evidence" value="ECO:0007669"/>
    <property type="project" value="TreeGrafter"/>
</dbReference>
<dbReference type="InterPro" id="IPR017953">
    <property type="entry name" value="Carbohydrate_kinase_pred_CS"/>
</dbReference>
<dbReference type="PANTHER" id="PTHR12592">
    <property type="entry name" value="ATP-DEPENDENT (S)-NAD(P)H-HYDRATE DEHYDRATASE FAMILY MEMBER"/>
    <property type="match status" value="1"/>
</dbReference>
<feature type="binding site" evidence="6">
    <location>
        <position position="147"/>
    </location>
    <ligand>
        <name>(6S)-NADPHX</name>
        <dbReference type="ChEBI" id="CHEBI:64076"/>
    </ligand>
</feature>
<dbReference type="PROSITE" id="PS51383">
    <property type="entry name" value="YJEF_C_3"/>
    <property type="match status" value="1"/>
</dbReference>
<dbReference type="GO" id="GO:0110051">
    <property type="term" value="P:metabolite repair"/>
    <property type="evidence" value="ECO:0007669"/>
    <property type="project" value="TreeGrafter"/>
</dbReference>
<comment type="catalytic activity">
    <reaction evidence="6">
        <text>(6S)-NADPHX + ADP = AMP + phosphate + NADPH + H(+)</text>
        <dbReference type="Rhea" id="RHEA:32235"/>
        <dbReference type="ChEBI" id="CHEBI:15378"/>
        <dbReference type="ChEBI" id="CHEBI:43474"/>
        <dbReference type="ChEBI" id="CHEBI:57783"/>
        <dbReference type="ChEBI" id="CHEBI:64076"/>
        <dbReference type="ChEBI" id="CHEBI:456215"/>
        <dbReference type="ChEBI" id="CHEBI:456216"/>
        <dbReference type="EC" id="4.2.1.136"/>
    </reaction>
</comment>
<dbReference type="RefSeq" id="WP_029509091.1">
    <property type="nucleotide sequence ID" value="NZ_CALTUT010000001.1"/>
</dbReference>
<feature type="binding site" evidence="6">
    <location>
        <position position="212"/>
    </location>
    <ligand>
        <name>AMP</name>
        <dbReference type="ChEBI" id="CHEBI:456215"/>
    </ligand>
</feature>
<feature type="binding site" evidence="6">
    <location>
        <position position="40"/>
    </location>
    <ligand>
        <name>(6S)-NADPHX</name>
        <dbReference type="ChEBI" id="CHEBI:64076"/>
    </ligand>
</feature>
<keyword evidence="5 6" id="KW-0456">Lyase</keyword>
<evidence type="ECO:0000256" key="3">
    <source>
        <dbReference type="ARBA" id="ARBA00022857"/>
    </source>
</evidence>
<keyword evidence="1 6" id="KW-0547">Nucleotide-binding</keyword>
<dbReference type="PANTHER" id="PTHR12592:SF0">
    <property type="entry name" value="ATP-DEPENDENT (S)-NAD(P)H-HYDRATE DEHYDRATASE"/>
    <property type="match status" value="1"/>
</dbReference>
<reference evidence="8 9" key="1">
    <citation type="submission" date="2019-12" db="EMBL/GenBank/DDBJ databases">
        <title>Complete genome sequence of Leuconostoc lactis strain AVN1 provides insights into metabolic potential.</title>
        <authorList>
            <person name="Besrour N."/>
            <person name="Najjari A."/>
            <person name="Fhoula I."/>
            <person name="Jaballah S."/>
            <person name="Klibi N."/>
            <person name="Ouzari H.I."/>
        </authorList>
    </citation>
    <scope>NUCLEOTIDE SEQUENCE [LARGE SCALE GENOMIC DNA]</scope>
    <source>
        <strain evidence="8 9">AVN1</strain>
    </source>
</reference>
<feature type="binding site" evidence="6">
    <location>
        <begin position="184"/>
        <end position="188"/>
    </location>
    <ligand>
        <name>AMP</name>
        <dbReference type="ChEBI" id="CHEBI:456215"/>
    </ligand>
</feature>
<proteinExistence type="inferred from homology"/>
<dbReference type="EMBL" id="WSZI01000013">
    <property type="protein sequence ID" value="MWN20796.1"/>
    <property type="molecule type" value="Genomic_DNA"/>
</dbReference>
<dbReference type="NCBIfam" id="TIGR00196">
    <property type="entry name" value="yjeF_cterm"/>
    <property type="match status" value="1"/>
</dbReference>
<comment type="catalytic activity">
    <reaction evidence="6">
        <text>(6S)-NADHX + ADP = AMP + phosphate + NADH + H(+)</text>
        <dbReference type="Rhea" id="RHEA:32223"/>
        <dbReference type="ChEBI" id="CHEBI:15378"/>
        <dbReference type="ChEBI" id="CHEBI:43474"/>
        <dbReference type="ChEBI" id="CHEBI:57945"/>
        <dbReference type="ChEBI" id="CHEBI:64074"/>
        <dbReference type="ChEBI" id="CHEBI:456215"/>
        <dbReference type="ChEBI" id="CHEBI:456216"/>
        <dbReference type="EC" id="4.2.1.136"/>
    </reaction>
</comment>
<evidence type="ECO:0000313" key="9">
    <source>
        <dbReference type="Proteomes" id="UP000478636"/>
    </source>
</evidence>
<keyword evidence="3 6" id="KW-0521">NADP</keyword>
<keyword evidence="2 6" id="KW-0067">ATP-binding</keyword>
<dbReference type="PROSITE" id="PS01050">
    <property type="entry name" value="YJEF_C_2"/>
    <property type="match status" value="1"/>
</dbReference>
<evidence type="ECO:0000256" key="5">
    <source>
        <dbReference type="ARBA" id="ARBA00023239"/>
    </source>
</evidence>
<dbReference type="GO" id="GO:0046496">
    <property type="term" value="P:nicotinamide nucleotide metabolic process"/>
    <property type="evidence" value="ECO:0007669"/>
    <property type="project" value="UniProtKB-UniRule"/>
</dbReference>
<sequence>MKSLTEKILTQVITKRPPHTYKGSFGRVLIIGGTVQYGGAVIMNALGAVNAGAGLVTVATDPVNFTAIHSQLPEAMVVDFNADLTALIQQHDVILIGSGLGDRFDILQATFAAIYPKHILIVDGSALTLVAQHHLPWPNSQLVITPHQMEWQRLSGVSIPQQAFEAFNVLACGKFNVRPILVLKQFHTQIYTPTDIYELTIGGPHQAVGGMGDTLAGIIAGFAAQFFAVSLADAVLAAVYTHSAIADELAETHYITRPTAISDALPRFMKKYAN</sequence>
<feature type="binding site" evidence="6">
    <location>
        <position position="213"/>
    </location>
    <ligand>
        <name>(6S)-NADPHX</name>
        <dbReference type="ChEBI" id="CHEBI:64076"/>
    </ligand>
</feature>
<comment type="cofactor">
    <cofactor evidence="6">
        <name>Mg(2+)</name>
        <dbReference type="ChEBI" id="CHEBI:18420"/>
    </cofactor>
</comment>
<dbReference type="GO" id="GO:0005524">
    <property type="term" value="F:ATP binding"/>
    <property type="evidence" value="ECO:0007669"/>
    <property type="project" value="UniProtKB-KW"/>
</dbReference>
<gene>
    <name evidence="6" type="primary">nnrD</name>
    <name evidence="8" type="ORF">GQS40_03795</name>
</gene>
<feature type="domain" description="YjeF C-terminal" evidence="7">
    <location>
        <begin position="5"/>
        <end position="272"/>
    </location>
</feature>
<dbReference type="InterPro" id="IPR029056">
    <property type="entry name" value="Ribokinase-like"/>
</dbReference>
<feature type="binding site" evidence="6">
    <location>
        <position position="99"/>
    </location>
    <ligand>
        <name>(6S)-NADPHX</name>
        <dbReference type="ChEBI" id="CHEBI:64076"/>
    </ligand>
</feature>
<dbReference type="InterPro" id="IPR000631">
    <property type="entry name" value="CARKD"/>
</dbReference>
<dbReference type="CDD" id="cd01171">
    <property type="entry name" value="YXKO-related"/>
    <property type="match status" value="1"/>
</dbReference>
<evidence type="ECO:0000256" key="4">
    <source>
        <dbReference type="ARBA" id="ARBA00023027"/>
    </source>
</evidence>
<organism evidence="8 9">
    <name type="scientific">Leuconostoc lactis</name>
    <dbReference type="NCBI Taxonomy" id="1246"/>
    <lineage>
        <taxon>Bacteria</taxon>
        <taxon>Bacillati</taxon>
        <taxon>Bacillota</taxon>
        <taxon>Bacilli</taxon>
        <taxon>Lactobacillales</taxon>
        <taxon>Lactobacillaceae</taxon>
        <taxon>Leuconostoc</taxon>
    </lineage>
</organism>
<dbReference type="SUPFAM" id="SSF53613">
    <property type="entry name" value="Ribokinase-like"/>
    <property type="match status" value="1"/>
</dbReference>
<evidence type="ECO:0000259" key="7">
    <source>
        <dbReference type="PROSITE" id="PS51383"/>
    </source>
</evidence>
<dbReference type="Gene3D" id="3.40.1190.20">
    <property type="match status" value="1"/>
</dbReference>
<dbReference type="EC" id="4.2.1.136" evidence="6"/>
<dbReference type="GO" id="GO:0052855">
    <property type="term" value="F:ADP-dependent NAD(P)H-hydrate dehydratase activity"/>
    <property type="evidence" value="ECO:0007669"/>
    <property type="project" value="UniProtKB-UniRule"/>
</dbReference>
<evidence type="ECO:0000256" key="6">
    <source>
        <dbReference type="HAMAP-Rule" id="MF_01965"/>
    </source>
</evidence>